<evidence type="ECO:0000313" key="1">
    <source>
        <dbReference type="EMBL" id="GCE31843.1"/>
    </source>
</evidence>
<evidence type="ECO:0000313" key="2">
    <source>
        <dbReference type="Proteomes" id="UP000287171"/>
    </source>
</evidence>
<dbReference type="AlphaFoldDB" id="A0A402BKF6"/>
<accession>A0A402BKF6</accession>
<keyword evidence="2" id="KW-1185">Reference proteome</keyword>
<sequence>MHMPEDPSLICWSYKEAFFLSVVSYCVLEVYRPLDEQDSRSFLCIMLYTCDNSRIEIHRSDS</sequence>
<organism evidence="1 2">
    <name type="scientific">Dictyobacter alpinus</name>
    <dbReference type="NCBI Taxonomy" id="2014873"/>
    <lineage>
        <taxon>Bacteria</taxon>
        <taxon>Bacillati</taxon>
        <taxon>Chloroflexota</taxon>
        <taxon>Ktedonobacteria</taxon>
        <taxon>Ktedonobacterales</taxon>
        <taxon>Dictyobacteraceae</taxon>
        <taxon>Dictyobacter</taxon>
    </lineage>
</organism>
<gene>
    <name evidence="1" type="ORF">KDA_73270</name>
</gene>
<dbReference type="EMBL" id="BIFT01000002">
    <property type="protein sequence ID" value="GCE31843.1"/>
    <property type="molecule type" value="Genomic_DNA"/>
</dbReference>
<comment type="caution">
    <text evidence="1">The sequence shown here is derived from an EMBL/GenBank/DDBJ whole genome shotgun (WGS) entry which is preliminary data.</text>
</comment>
<reference evidence="2" key="1">
    <citation type="submission" date="2018-12" db="EMBL/GenBank/DDBJ databases">
        <title>Tengunoibacter tsumagoiensis gen. nov., sp. nov., Dictyobacter kobayashii sp. nov., D. alpinus sp. nov., and D. joshuensis sp. nov. and description of Dictyobacteraceae fam. nov. within the order Ktedonobacterales isolated from Tengu-no-mugimeshi.</title>
        <authorList>
            <person name="Wang C.M."/>
            <person name="Zheng Y."/>
            <person name="Sakai Y."/>
            <person name="Toyoda A."/>
            <person name="Minakuchi Y."/>
            <person name="Abe K."/>
            <person name="Yokota A."/>
            <person name="Yabe S."/>
        </authorList>
    </citation>
    <scope>NUCLEOTIDE SEQUENCE [LARGE SCALE GENOMIC DNA]</scope>
    <source>
        <strain evidence="2">Uno16</strain>
    </source>
</reference>
<proteinExistence type="predicted"/>
<name>A0A402BKF6_9CHLR</name>
<dbReference type="Proteomes" id="UP000287171">
    <property type="component" value="Unassembled WGS sequence"/>
</dbReference>
<protein>
    <submittedName>
        <fullName evidence="1">Uncharacterized protein</fullName>
    </submittedName>
</protein>